<sequence>MPFGGNKWEHRKMVSYAEMMETIQRQFGNLRKLDNEMQDDTSKGYQVPGFHGRVGFITSMSQHFCATCSRLRLTADGCLKVCLHGNSEVSLVKALRSGASEEELIQLINEAVKLKKKHHAGMFRLAMQSNRPMVLIGG</sequence>
<dbReference type="AlphaFoldDB" id="A0A085LJA7"/>
<dbReference type="InterPro" id="IPR058240">
    <property type="entry name" value="rSAM_sf"/>
</dbReference>
<dbReference type="InterPro" id="IPR013785">
    <property type="entry name" value="Aldolase_TIM"/>
</dbReference>
<dbReference type="GO" id="GO:0051539">
    <property type="term" value="F:4 iron, 4 sulfur cluster binding"/>
    <property type="evidence" value="ECO:0007669"/>
    <property type="project" value="UniProtKB-KW"/>
</dbReference>
<accession>A0A085LJA7</accession>
<dbReference type="Gene3D" id="3.20.20.70">
    <property type="entry name" value="Aldolase class I"/>
    <property type="match status" value="1"/>
</dbReference>
<protein>
    <recommendedName>
        <fullName evidence="3">Molybdenum cofactor biosynthesis protein A-like twitch domain-containing protein</fullName>
    </recommendedName>
</protein>
<name>A0A085LJA7_9BILA</name>
<dbReference type="CDD" id="cd21117">
    <property type="entry name" value="Twitch_MoaA"/>
    <property type="match status" value="1"/>
</dbReference>
<dbReference type="Proteomes" id="UP000030764">
    <property type="component" value="Unassembled WGS sequence"/>
</dbReference>
<evidence type="ECO:0000259" key="3">
    <source>
        <dbReference type="Pfam" id="PF06463"/>
    </source>
</evidence>
<evidence type="ECO:0000313" key="5">
    <source>
        <dbReference type="Proteomes" id="UP000030764"/>
    </source>
</evidence>
<proteinExistence type="predicted"/>
<evidence type="ECO:0000256" key="1">
    <source>
        <dbReference type="ARBA" id="ARBA00005046"/>
    </source>
</evidence>
<dbReference type="GO" id="GO:0006777">
    <property type="term" value="P:Mo-molybdopterin cofactor biosynthetic process"/>
    <property type="evidence" value="ECO:0007669"/>
    <property type="project" value="UniProtKB-KW"/>
</dbReference>
<evidence type="ECO:0000313" key="4">
    <source>
        <dbReference type="EMBL" id="KFD45053.1"/>
    </source>
</evidence>
<reference evidence="4 5" key="1">
    <citation type="journal article" date="2014" name="Nat. Genet.">
        <title>Genome and transcriptome of the porcine whipworm Trichuris suis.</title>
        <authorList>
            <person name="Jex A.R."/>
            <person name="Nejsum P."/>
            <person name="Schwarz E.M."/>
            <person name="Hu L."/>
            <person name="Young N.D."/>
            <person name="Hall R.S."/>
            <person name="Korhonen P.K."/>
            <person name="Liao S."/>
            <person name="Thamsborg S."/>
            <person name="Xia J."/>
            <person name="Xu P."/>
            <person name="Wang S."/>
            <person name="Scheerlinck J.P."/>
            <person name="Hofmann A."/>
            <person name="Sternberg P.W."/>
            <person name="Wang J."/>
            <person name="Gasser R.B."/>
        </authorList>
    </citation>
    <scope>NUCLEOTIDE SEQUENCE [LARGE SCALE GENOMIC DNA]</scope>
    <source>
        <strain evidence="4">DCEP-RM93M</strain>
    </source>
</reference>
<dbReference type="PANTHER" id="PTHR22960:SF0">
    <property type="entry name" value="MOLYBDENUM COFACTOR BIOSYNTHESIS PROTEIN 1"/>
    <property type="match status" value="1"/>
</dbReference>
<keyword evidence="5" id="KW-1185">Reference proteome</keyword>
<dbReference type="Pfam" id="PF06463">
    <property type="entry name" value="Mob_synth_C"/>
    <property type="match status" value="1"/>
</dbReference>
<dbReference type="PANTHER" id="PTHR22960">
    <property type="entry name" value="MOLYBDOPTERIN COFACTOR SYNTHESIS PROTEIN A"/>
    <property type="match status" value="1"/>
</dbReference>
<dbReference type="GO" id="GO:0061798">
    <property type="term" value="F:GTP 3',8'-cyclase activity"/>
    <property type="evidence" value="ECO:0007669"/>
    <property type="project" value="TreeGrafter"/>
</dbReference>
<keyword evidence="2" id="KW-0501">Molybdenum cofactor biosynthesis</keyword>
<dbReference type="SUPFAM" id="SSF102114">
    <property type="entry name" value="Radical SAM enzymes"/>
    <property type="match status" value="1"/>
</dbReference>
<gene>
    <name evidence="4" type="ORF">M513_14074</name>
</gene>
<evidence type="ECO:0000256" key="2">
    <source>
        <dbReference type="ARBA" id="ARBA00023150"/>
    </source>
</evidence>
<dbReference type="GO" id="GO:0061799">
    <property type="term" value="F:cyclic pyranopterin monophosphate synthase activity"/>
    <property type="evidence" value="ECO:0007669"/>
    <property type="project" value="TreeGrafter"/>
</dbReference>
<dbReference type="InterPro" id="IPR050105">
    <property type="entry name" value="MoCo_biosynth_MoaA/MoaC"/>
</dbReference>
<feature type="domain" description="Molybdenum cofactor biosynthesis protein A-like twitch" evidence="3">
    <location>
        <begin position="1"/>
        <end position="120"/>
    </location>
</feature>
<comment type="pathway">
    <text evidence="1">Cofactor biosynthesis; molybdopterin biosynthesis.</text>
</comment>
<dbReference type="EMBL" id="KL363840">
    <property type="protein sequence ID" value="KFD45053.1"/>
    <property type="molecule type" value="Genomic_DNA"/>
</dbReference>
<organism evidence="4 5">
    <name type="scientific">Trichuris suis</name>
    <name type="common">pig whipworm</name>
    <dbReference type="NCBI Taxonomy" id="68888"/>
    <lineage>
        <taxon>Eukaryota</taxon>
        <taxon>Metazoa</taxon>
        <taxon>Ecdysozoa</taxon>
        <taxon>Nematoda</taxon>
        <taxon>Enoplea</taxon>
        <taxon>Dorylaimia</taxon>
        <taxon>Trichinellida</taxon>
        <taxon>Trichuridae</taxon>
        <taxon>Trichuris</taxon>
    </lineage>
</organism>
<dbReference type="InterPro" id="IPR010505">
    <property type="entry name" value="MoaA_twitch"/>
</dbReference>